<proteinExistence type="predicted"/>
<feature type="signal peptide" evidence="1">
    <location>
        <begin position="1"/>
        <end position="36"/>
    </location>
</feature>
<sequence>MCRWFQFEVRLKPLKPTDHLLLCLSSLLLQLPLSSPFSHQAQCIVIIVVALDLVSNKKDIKVIVYTKFDMFY</sequence>
<feature type="chain" id="PRO_5043560819" evidence="1">
    <location>
        <begin position="37"/>
        <end position="72"/>
    </location>
</feature>
<evidence type="ECO:0000313" key="2">
    <source>
        <dbReference type="EMBL" id="CAH1418797.1"/>
    </source>
</evidence>
<evidence type="ECO:0000313" key="3">
    <source>
        <dbReference type="Proteomes" id="UP001157418"/>
    </source>
</evidence>
<evidence type="ECO:0000256" key="1">
    <source>
        <dbReference type="SAM" id="SignalP"/>
    </source>
</evidence>
<keyword evidence="3" id="KW-1185">Reference proteome</keyword>
<accession>A0AAU9LWM3</accession>
<reference evidence="2 3" key="1">
    <citation type="submission" date="2022-01" db="EMBL/GenBank/DDBJ databases">
        <authorList>
            <person name="Xiong W."/>
            <person name="Schranz E."/>
        </authorList>
    </citation>
    <scope>NUCLEOTIDE SEQUENCE [LARGE SCALE GENOMIC DNA]</scope>
</reference>
<dbReference type="AlphaFoldDB" id="A0AAU9LWM3"/>
<dbReference type="EMBL" id="CAKMRJ010000113">
    <property type="protein sequence ID" value="CAH1418797.1"/>
    <property type="molecule type" value="Genomic_DNA"/>
</dbReference>
<dbReference type="Proteomes" id="UP001157418">
    <property type="component" value="Unassembled WGS sequence"/>
</dbReference>
<organism evidence="2 3">
    <name type="scientific">Lactuca virosa</name>
    <dbReference type="NCBI Taxonomy" id="75947"/>
    <lineage>
        <taxon>Eukaryota</taxon>
        <taxon>Viridiplantae</taxon>
        <taxon>Streptophyta</taxon>
        <taxon>Embryophyta</taxon>
        <taxon>Tracheophyta</taxon>
        <taxon>Spermatophyta</taxon>
        <taxon>Magnoliopsida</taxon>
        <taxon>eudicotyledons</taxon>
        <taxon>Gunneridae</taxon>
        <taxon>Pentapetalae</taxon>
        <taxon>asterids</taxon>
        <taxon>campanulids</taxon>
        <taxon>Asterales</taxon>
        <taxon>Asteraceae</taxon>
        <taxon>Cichorioideae</taxon>
        <taxon>Cichorieae</taxon>
        <taxon>Lactucinae</taxon>
        <taxon>Lactuca</taxon>
    </lineage>
</organism>
<gene>
    <name evidence="2" type="ORF">LVIROSA_LOCUS6372</name>
</gene>
<keyword evidence="1" id="KW-0732">Signal</keyword>
<protein>
    <submittedName>
        <fullName evidence="2">Uncharacterized protein</fullName>
    </submittedName>
</protein>
<comment type="caution">
    <text evidence="2">The sequence shown here is derived from an EMBL/GenBank/DDBJ whole genome shotgun (WGS) entry which is preliminary data.</text>
</comment>
<name>A0AAU9LWM3_9ASTR</name>